<dbReference type="EMBL" id="JAWRCP010000001">
    <property type="protein sequence ID" value="MDW6091363.1"/>
    <property type="molecule type" value="Genomic_DNA"/>
</dbReference>
<keyword evidence="3" id="KW-1185">Reference proteome</keyword>
<proteinExistence type="predicted"/>
<name>A0ABU4IQE9_9VIBR</name>
<evidence type="ECO:0000313" key="2">
    <source>
        <dbReference type="EMBL" id="MDW6091363.1"/>
    </source>
</evidence>
<evidence type="ECO:0000259" key="1">
    <source>
        <dbReference type="Pfam" id="PF22470"/>
    </source>
</evidence>
<evidence type="ECO:0000313" key="3">
    <source>
        <dbReference type="Proteomes" id="UP001279860"/>
    </source>
</evidence>
<feature type="domain" description="DNA-binding protein H-NS-like N-terminal" evidence="1">
    <location>
        <begin position="28"/>
        <end position="88"/>
    </location>
</feature>
<organism evidence="2 3">
    <name type="scientific">Vibrio rhizosphaerae</name>
    <dbReference type="NCBI Taxonomy" id="398736"/>
    <lineage>
        <taxon>Bacteria</taxon>
        <taxon>Pseudomonadati</taxon>
        <taxon>Pseudomonadota</taxon>
        <taxon>Gammaproteobacteria</taxon>
        <taxon>Vibrionales</taxon>
        <taxon>Vibrionaceae</taxon>
        <taxon>Vibrio</taxon>
    </lineage>
</organism>
<accession>A0ABU4IQE9</accession>
<dbReference type="InterPro" id="IPR054180">
    <property type="entry name" value="H-NS-like_N"/>
</dbReference>
<comment type="caution">
    <text evidence="2">The sequence shown here is derived from an EMBL/GenBank/DDBJ whole genome shotgun (WGS) entry which is preliminary data.</text>
</comment>
<dbReference type="Pfam" id="PF22470">
    <property type="entry name" value="Histone_HNS_N"/>
    <property type="match status" value="1"/>
</dbReference>
<gene>
    <name evidence="2" type="ORF">SBX64_02110</name>
</gene>
<reference evidence="2 3" key="1">
    <citation type="submission" date="2023-11" db="EMBL/GenBank/DDBJ databases">
        <title>Plant-associative lifestyle of Vibrio porteresiae and its evolutionary dynamics.</title>
        <authorList>
            <person name="Rameshkumar N."/>
            <person name="Kirti K."/>
        </authorList>
    </citation>
    <scope>NUCLEOTIDE SEQUENCE [LARGE SCALE GENOMIC DNA]</scope>
    <source>
        <strain evidence="2 3">MSSRF7</strain>
    </source>
</reference>
<protein>
    <recommendedName>
        <fullName evidence="1">DNA-binding protein H-NS-like N-terminal domain-containing protein</fullName>
    </recommendedName>
</protein>
<dbReference type="Proteomes" id="UP001279860">
    <property type="component" value="Unassembled WGS sequence"/>
</dbReference>
<sequence>MSMTTYEMARILEQLDETPEKVMFGKLLSELGNQSSERIRSAAKQVSVPVLRDLVYQFEQVIESRKYEQVESMAKNLAAQGISAEELLNYLSKKNSAI</sequence>
<dbReference type="RefSeq" id="WP_038185335.1">
    <property type="nucleotide sequence ID" value="NZ_AP024903.1"/>
</dbReference>